<organism evidence="1 2">
    <name type="scientific">Izhakiella capsodis</name>
    <dbReference type="NCBI Taxonomy" id="1367852"/>
    <lineage>
        <taxon>Bacteria</taxon>
        <taxon>Pseudomonadati</taxon>
        <taxon>Pseudomonadota</taxon>
        <taxon>Gammaproteobacteria</taxon>
        <taxon>Enterobacterales</taxon>
        <taxon>Erwiniaceae</taxon>
        <taxon>Izhakiella</taxon>
    </lineage>
</organism>
<sequence>MHMTGICGQTYKLTVKRLAAPIGQEKGTEPFLVK</sequence>
<dbReference type="Proteomes" id="UP000242222">
    <property type="component" value="Unassembled WGS sequence"/>
</dbReference>
<evidence type="ECO:0000313" key="1">
    <source>
        <dbReference type="EMBL" id="SFN68381.1"/>
    </source>
</evidence>
<name>A0A1I5B186_9GAMM</name>
<gene>
    <name evidence="1" type="ORF">SAMN05216516_11411</name>
</gene>
<accession>A0A1I5B186</accession>
<proteinExistence type="predicted"/>
<reference evidence="2" key="1">
    <citation type="submission" date="2016-10" db="EMBL/GenBank/DDBJ databases">
        <authorList>
            <person name="Varghese N."/>
            <person name="Submissions S."/>
        </authorList>
    </citation>
    <scope>NUCLEOTIDE SEQUENCE [LARGE SCALE GENOMIC DNA]</scope>
    <source>
        <strain evidence="2">N6PO6</strain>
    </source>
</reference>
<dbReference type="EMBL" id="FOVC01000014">
    <property type="protein sequence ID" value="SFN68381.1"/>
    <property type="molecule type" value="Genomic_DNA"/>
</dbReference>
<dbReference type="AlphaFoldDB" id="A0A1I5B186"/>
<keyword evidence="2" id="KW-1185">Reference proteome</keyword>
<evidence type="ECO:0000313" key="2">
    <source>
        <dbReference type="Proteomes" id="UP000242222"/>
    </source>
</evidence>
<protein>
    <submittedName>
        <fullName evidence="1">Uncharacterized protein</fullName>
    </submittedName>
</protein>